<accession>A0A517TSC7</accession>
<dbReference type="EMBL" id="CP036339">
    <property type="protein sequence ID" value="QDT71269.1"/>
    <property type="molecule type" value="Genomic_DNA"/>
</dbReference>
<feature type="chain" id="PRO_5022035080" description="PEP-CTERM protein-sorting domain-containing protein" evidence="1">
    <location>
        <begin position="24"/>
        <end position="268"/>
    </location>
</feature>
<organism evidence="2 3">
    <name type="scientific">Lacipirellula limnantheis</name>
    <dbReference type="NCBI Taxonomy" id="2528024"/>
    <lineage>
        <taxon>Bacteria</taxon>
        <taxon>Pseudomonadati</taxon>
        <taxon>Planctomycetota</taxon>
        <taxon>Planctomycetia</taxon>
        <taxon>Pirellulales</taxon>
        <taxon>Lacipirellulaceae</taxon>
        <taxon>Lacipirellula</taxon>
    </lineage>
</organism>
<evidence type="ECO:0008006" key="4">
    <source>
        <dbReference type="Google" id="ProtNLM"/>
    </source>
</evidence>
<dbReference type="PROSITE" id="PS00018">
    <property type="entry name" value="EF_HAND_1"/>
    <property type="match status" value="1"/>
</dbReference>
<evidence type="ECO:0000313" key="3">
    <source>
        <dbReference type="Proteomes" id="UP000317909"/>
    </source>
</evidence>
<evidence type="ECO:0000313" key="2">
    <source>
        <dbReference type="EMBL" id="QDT71269.1"/>
    </source>
</evidence>
<keyword evidence="1" id="KW-0732">Signal</keyword>
<dbReference type="KEGG" id="llh:I41_04250"/>
<dbReference type="GO" id="GO:0000272">
    <property type="term" value="P:polysaccharide catabolic process"/>
    <property type="evidence" value="ECO:0007669"/>
    <property type="project" value="InterPro"/>
</dbReference>
<dbReference type="Proteomes" id="UP000317909">
    <property type="component" value="Chromosome"/>
</dbReference>
<dbReference type="InterPro" id="IPR018247">
    <property type="entry name" value="EF_Hand_1_Ca_BS"/>
</dbReference>
<feature type="signal peptide" evidence="1">
    <location>
        <begin position="1"/>
        <end position="23"/>
    </location>
</feature>
<dbReference type="AlphaFoldDB" id="A0A517TSC7"/>
<name>A0A517TSC7_9BACT</name>
<sequence precursor="true">MNAFLRAFALALCSIVAVVQPCAASFHLWKVKEVFSNQDGTVQFVELFTTAAGEIFLNAHDLTATSDGNVVKFTLNHDVASPSTNKHLLLATAGFASLAGGIAPDYAPLPANFFNPNAASITINFAGVDSITFAGSALPKDGVNSLTDQAPGGVQNLVASVNSPANYAGAVGSVNIAPPVAPADFNGDGAVNGLDLSAWRVGFGASGAAATKAAGNADGDGDVDGADFLAWQQGSGPSTIASVPEPTAFALLAFACMLAHGACLRAAS</sequence>
<dbReference type="SUPFAM" id="SSF63446">
    <property type="entry name" value="Type I dockerin domain"/>
    <property type="match status" value="1"/>
</dbReference>
<protein>
    <recommendedName>
        <fullName evidence="4">PEP-CTERM protein-sorting domain-containing protein</fullName>
    </recommendedName>
</protein>
<evidence type="ECO:0000256" key="1">
    <source>
        <dbReference type="SAM" id="SignalP"/>
    </source>
</evidence>
<keyword evidence="3" id="KW-1185">Reference proteome</keyword>
<dbReference type="RefSeq" id="WP_145430420.1">
    <property type="nucleotide sequence ID" value="NZ_CP036339.1"/>
</dbReference>
<dbReference type="Gene3D" id="1.10.1330.10">
    <property type="entry name" value="Dockerin domain"/>
    <property type="match status" value="1"/>
</dbReference>
<proteinExistence type="predicted"/>
<reference evidence="2 3" key="1">
    <citation type="submission" date="2019-02" db="EMBL/GenBank/DDBJ databases">
        <title>Deep-cultivation of Planctomycetes and their phenomic and genomic characterization uncovers novel biology.</title>
        <authorList>
            <person name="Wiegand S."/>
            <person name="Jogler M."/>
            <person name="Boedeker C."/>
            <person name="Pinto D."/>
            <person name="Vollmers J."/>
            <person name="Rivas-Marin E."/>
            <person name="Kohn T."/>
            <person name="Peeters S.H."/>
            <person name="Heuer A."/>
            <person name="Rast P."/>
            <person name="Oberbeckmann S."/>
            <person name="Bunk B."/>
            <person name="Jeske O."/>
            <person name="Meyerdierks A."/>
            <person name="Storesund J.E."/>
            <person name="Kallscheuer N."/>
            <person name="Luecker S."/>
            <person name="Lage O.M."/>
            <person name="Pohl T."/>
            <person name="Merkel B.J."/>
            <person name="Hornburger P."/>
            <person name="Mueller R.-W."/>
            <person name="Bruemmer F."/>
            <person name="Labrenz M."/>
            <person name="Spormann A.M."/>
            <person name="Op den Camp H."/>
            <person name="Overmann J."/>
            <person name="Amann R."/>
            <person name="Jetten M.S.M."/>
            <person name="Mascher T."/>
            <person name="Medema M.H."/>
            <person name="Devos D.P."/>
            <person name="Kaster A.-K."/>
            <person name="Ovreas L."/>
            <person name="Rohde M."/>
            <person name="Galperin M.Y."/>
            <person name="Jogler C."/>
        </authorList>
    </citation>
    <scope>NUCLEOTIDE SEQUENCE [LARGE SCALE GENOMIC DNA]</scope>
    <source>
        <strain evidence="2 3">I41</strain>
    </source>
</reference>
<gene>
    <name evidence="2" type="ORF">I41_04250</name>
</gene>
<dbReference type="InterPro" id="IPR036439">
    <property type="entry name" value="Dockerin_dom_sf"/>
</dbReference>
<dbReference type="OrthoDB" id="480426at2"/>